<evidence type="ECO:0000313" key="2">
    <source>
        <dbReference type="EMBL" id="KZO94537.1"/>
    </source>
</evidence>
<organism evidence="2 3">
    <name type="scientific">Calocera viscosa (strain TUFC12733)</name>
    <dbReference type="NCBI Taxonomy" id="1330018"/>
    <lineage>
        <taxon>Eukaryota</taxon>
        <taxon>Fungi</taxon>
        <taxon>Dikarya</taxon>
        <taxon>Basidiomycota</taxon>
        <taxon>Agaricomycotina</taxon>
        <taxon>Dacrymycetes</taxon>
        <taxon>Dacrymycetales</taxon>
        <taxon>Dacrymycetaceae</taxon>
        <taxon>Calocera</taxon>
    </lineage>
</organism>
<proteinExistence type="predicted"/>
<feature type="compositionally biased region" description="Basic and acidic residues" evidence="1">
    <location>
        <begin position="471"/>
        <end position="485"/>
    </location>
</feature>
<feature type="region of interest" description="Disordered" evidence="1">
    <location>
        <begin position="1"/>
        <end position="502"/>
    </location>
</feature>
<feature type="compositionally biased region" description="Polar residues" evidence="1">
    <location>
        <begin position="1"/>
        <end position="21"/>
    </location>
</feature>
<keyword evidence="3" id="KW-1185">Reference proteome</keyword>
<feature type="compositionally biased region" description="Polar residues" evidence="1">
    <location>
        <begin position="117"/>
        <end position="132"/>
    </location>
</feature>
<feature type="region of interest" description="Disordered" evidence="1">
    <location>
        <begin position="585"/>
        <end position="609"/>
    </location>
</feature>
<dbReference type="EMBL" id="KV417294">
    <property type="protein sequence ID" value="KZO94537.1"/>
    <property type="molecule type" value="Genomic_DNA"/>
</dbReference>
<gene>
    <name evidence="2" type="ORF">CALVIDRAFT_205322</name>
</gene>
<dbReference type="AlphaFoldDB" id="A0A167KDP7"/>
<feature type="compositionally biased region" description="Pro residues" evidence="1">
    <location>
        <begin position="345"/>
        <end position="357"/>
    </location>
</feature>
<reference evidence="2 3" key="1">
    <citation type="journal article" date="2016" name="Mol. Biol. Evol.">
        <title>Comparative Genomics of Early-Diverging Mushroom-Forming Fungi Provides Insights into the Origins of Lignocellulose Decay Capabilities.</title>
        <authorList>
            <person name="Nagy L.G."/>
            <person name="Riley R."/>
            <person name="Tritt A."/>
            <person name="Adam C."/>
            <person name="Daum C."/>
            <person name="Floudas D."/>
            <person name="Sun H."/>
            <person name="Yadav J.S."/>
            <person name="Pangilinan J."/>
            <person name="Larsson K.H."/>
            <person name="Matsuura K."/>
            <person name="Barry K."/>
            <person name="Labutti K."/>
            <person name="Kuo R."/>
            <person name="Ohm R.A."/>
            <person name="Bhattacharya S.S."/>
            <person name="Shirouzu T."/>
            <person name="Yoshinaga Y."/>
            <person name="Martin F.M."/>
            <person name="Grigoriev I.V."/>
            <person name="Hibbett D.S."/>
        </authorList>
    </citation>
    <scope>NUCLEOTIDE SEQUENCE [LARGE SCALE GENOMIC DNA]</scope>
    <source>
        <strain evidence="2 3">TUFC12733</strain>
    </source>
</reference>
<feature type="compositionally biased region" description="Polar residues" evidence="1">
    <location>
        <begin position="442"/>
        <end position="470"/>
    </location>
</feature>
<dbReference type="OrthoDB" id="10505362at2759"/>
<feature type="compositionally biased region" description="Polar residues" evidence="1">
    <location>
        <begin position="585"/>
        <end position="594"/>
    </location>
</feature>
<evidence type="ECO:0000256" key="1">
    <source>
        <dbReference type="SAM" id="MobiDB-lite"/>
    </source>
</evidence>
<feature type="compositionally biased region" description="Polar residues" evidence="1">
    <location>
        <begin position="232"/>
        <end position="241"/>
    </location>
</feature>
<feature type="compositionally biased region" description="Low complexity" evidence="1">
    <location>
        <begin position="264"/>
        <end position="279"/>
    </location>
</feature>
<feature type="compositionally biased region" description="Basic and acidic residues" evidence="1">
    <location>
        <begin position="34"/>
        <end position="50"/>
    </location>
</feature>
<accession>A0A167KDP7</accession>
<feature type="compositionally biased region" description="Pro residues" evidence="1">
    <location>
        <begin position="393"/>
        <end position="403"/>
    </location>
</feature>
<feature type="compositionally biased region" description="Basic and acidic residues" evidence="1">
    <location>
        <begin position="407"/>
        <end position="425"/>
    </location>
</feature>
<dbReference type="Proteomes" id="UP000076738">
    <property type="component" value="Unassembled WGS sequence"/>
</dbReference>
<protein>
    <submittedName>
        <fullName evidence="2">Uncharacterized protein</fullName>
    </submittedName>
</protein>
<evidence type="ECO:0000313" key="3">
    <source>
        <dbReference type="Proteomes" id="UP000076738"/>
    </source>
</evidence>
<name>A0A167KDP7_CALVF</name>
<sequence length="642" mass="70147">MSSATPGQVGSPEPMSTTSTRPSKRSLESPEQQARGEGEDDRTKRRRSDEDASVGRAEQRTASSSRAASAMERGIREMELQDQQPDRAPVVSAADQRTSVDRDASASDIDMDVDEPQASSSAAQLSTVSQSRFGVRLPTISSFDRGGPHSSSSDDDPWLTPNETPQGSQHRARSPPSTEAVRSEFARAQRFSDTLAPLRRSPSPRPAPQAEHTPGHFGDFLSRLRPVVRESTPPSSATGSTFHWDPYSQMGATAPNALPERHAPLSLSLPRSQNSSRSSGTVLPHLGASERLAQVPTSPPHPLFEASWLRHPSVGGPSMLPAGQAGVRHQPPPAPHSPLLHPSLHSPPPPRSPPDSPPRGHFSLPPHFRRSSGSPASPYSDESDIAPTIFPGSPYPRFAPSPGPYVHHPDLPRNSSRERDPRDNEPQSQQVPRSQAPVLPNFGSTSPRQFSQPASPVQPQNGPYNAGTNTDRSESRATARSRDTGHNQMRLPPIRTRGPLPRLSSVVAGFPDEQPASRQEEHNVLSNAAASSRQILETLIRMREANSHRPPPETNESMTIDRNRAQTIAENEQDLGQYWTSTRAAVQPQTSNVREQAPRQDVAQRSTRRVRTFHSNDGAESSCFSVGWCRSWRSAWNILRCR</sequence>